<reference evidence="9 10" key="1">
    <citation type="submission" date="2017-05" db="EMBL/GenBank/DDBJ databases">
        <title>Vagococcus spp. assemblies.</title>
        <authorList>
            <person name="Gulvik C.A."/>
        </authorList>
    </citation>
    <scope>NUCLEOTIDE SEQUENCE [LARGE SCALE GENOMIC DNA]</scope>
    <source>
        <strain evidence="9 10">LMG 24798</strain>
    </source>
</reference>
<feature type="transmembrane region" description="Helical" evidence="8">
    <location>
        <begin position="98"/>
        <end position="117"/>
    </location>
</feature>
<protein>
    <submittedName>
        <fullName evidence="9">Transporter</fullName>
    </submittedName>
</protein>
<evidence type="ECO:0000256" key="7">
    <source>
        <dbReference type="ARBA" id="ARBA00023136"/>
    </source>
</evidence>
<feature type="transmembrane region" description="Helical" evidence="8">
    <location>
        <begin position="170"/>
        <end position="187"/>
    </location>
</feature>
<evidence type="ECO:0000256" key="6">
    <source>
        <dbReference type="ARBA" id="ARBA00022989"/>
    </source>
</evidence>
<evidence type="ECO:0000256" key="1">
    <source>
        <dbReference type="ARBA" id="ARBA00004651"/>
    </source>
</evidence>
<dbReference type="PANTHER" id="PTHR36838:SF1">
    <property type="entry name" value="SLR1864 PROTEIN"/>
    <property type="match status" value="1"/>
</dbReference>
<dbReference type="InterPro" id="IPR004776">
    <property type="entry name" value="Mem_transp_PIN-like"/>
</dbReference>
<keyword evidence="10" id="KW-1185">Reference proteome</keyword>
<keyword evidence="5 8" id="KW-0812">Transmembrane</keyword>
<evidence type="ECO:0000256" key="5">
    <source>
        <dbReference type="ARBA" id="ARBA00022692"/>
    </source>
</evidence>
<dbReference type="RefSeq" id="WP_126813067.1">
    <property type="nucleotide sequence ID" value="NZ_NGKC01000004.1"/>
</dbReference>
<evidence type="ECO:0000256" key="8">
    <source>
        <dbReference type="SAM" id="Phobius"/>
    </source>
</evidence>
<keyword evidence="7 8" id="KW-0472">Membrane</keyword>
<dbReference type="Pfam" id="PF03547">
    <property type="entry name" value="Mem_trans"/>
    <property type="match status" value="1"/>
</dbReference>
<feature type="transmembrane region" description="Helical" evidence="8">
    <location>
        <begin position="64"/>
        <end position="86"/>
    </location>
</feature>
<dbReference type="GO" id="GO:0005886">
    <property type="term" value="C:plasma membrane"/>
    <property type="evidence" value="ECO:0007669"/>
    <property type="project" value="UniProtKB-SubCell"/>
</dbReference>
<feature type="transmembrane region" description="Helical" evidence="8">
    <location>
        <begin position="294"/>
        <end position="313"/>
    </location>
</feature>
<keyword evidence="4" id="KW-1003">Cell membrane</keyword>
<gene>
    <name evidence="9" type="ORF">CBF27_05125</name>
</gene>
<proteinExistence type="inferred from homology"/>
<name>A0A430AXZ9_9ENTE</name>
<dbReference type="AlphaFoldDB" id="A0A430AXZ9"/>
<dbReference type="EMBL" id="NGKC01000004">
    <property type="protein sequence ID" value="RSU12924.1"/>
    <property type="molecule type" value="Genomic_DNA"/>
</dbReference>
<keyword evidence="3" id="KW-0813">Transport</keyword>
<comment type="similarity">
    <text evidence="2">Belongs to the auxin efflux carrier (TC 2.A.69) family.</text>
</comment>
<feature type="transmembrane region" description="Helical" evidence="8">
    <location>
        <begin position="129"/>
        <end position="149"/>
    </location>
</feature>
<dbReference type="InterPro" id="IPR038770">
    <property type="entry name" value="Na+/solute_symporter_sf"/>
</dbReference>
<comment type="caution">
    <text evidence="9">The sequence shown here is derived from an EMBL/GenBank/DDBJ whole genome shotgun (WGS) entry which is preliminary data.</text>
</comment>
<accession>A0A430AXZ9</accession>
<dbReference type="Gene3D" id="1.20.1530.20">
    <property type="match status" value="1"/>
</dbReference>
<evidence type="ECO:0000256" key="2">
    <source>
        <dbReference type="ARBA" id="ARBA00010145"/>
    </source>
</evidence>
<feature type="transmembrane region" description="Helical" evidence="8">
    <location>
        <begin position="6"/>
        <end position="22"/>
    </location>
</feature>
<sequence>MITSYLNILVIFAMMFVGYVLTWRKWFDNMAGDMFAKVVLNISLPLNMFLNMTQKFSKEEFLALFQGVLLPFVSILVTFTISILYARITKVPVDRRGTFQTMFTASNTIFMGLPVNTAVFGERAIPYALLYYICNTTFFFTVGIFMMARDNQELADVHLTFSWSKFFRKLLSPALLGFMVGIAWLLLELPLPKPLVDFSSSLGNLTTPLSMFVIGIIIYNTGLKNLKMDKDVFGVLLGRYVISPLIVYGLSFVIHVPEFMLKVFILQSAMPVQNSVPILARNYGADEEFATSGLTYSILSYFLVILVLLKLLVG</sequence>
<feature type="transmembrane region" description="Helical" evidence="8">
    <location>
        <begin position="202"/>
        <end position="220"/>
    </location>
</feature>
<evidence type="ECO:0000256" key="4">
    <source>
        <dbReference type="ARBA" id="ARBA00022475"/>
    </source>
</evidence>
<organism evidence="9 10">
    <name type="scientific">Vagococcus acidifermentans</name>
    <dbReference type="NCBI Taxonomy" id="564710"/>
    <lineage>
        <taxon>Bacteria</taxon>
        <taxon>Bacillati</taxon>
        <taxon>Bacillota</taxon>
        <taxon>Bacilli</taxon>
        <taxon>Lactobacillales</taxon>
        <taxon>Enterococcaceae</taxon>
        <taxon>Vagococcus</taxon>
    </lineage>
</organism>
<dbReference type="PANTHER" id="PTHR36838">
    <property type="entry name" value="AUXIN EFFLUX CARRIER FAMILY PROTEIN"/>
    <property type="match status" value="1"/>
</dbReference>
<dbReference type="GO" id="GO:0055085">
    <property type="term" value="P:transmembrane transport"/>
    <property type="evidence" value="ECO:0007669"/>
    <property type="project" value="InterPro"/>
</dbReference>
<evidence type="ECO:0000313" key="9">
    <source>
        <dbReference type="EMBL" id="RSU12924.1"/>
    </source>
</evidence>
<comment type="subcellular location">
    <subcellularLocation>
        <location evidence="1">Cell membrane</location>
        <topology evidence="1">Multi-pass membrane protein</topology>
    </subcellularLocation>
</comment>
<evidence type="ECO:0000256" key="3">
    <source>
        <dbReference type="ARBA" id="ARBA00022448"/>
    </source>
</evidence>
<feature type="transmembrane region" description="Helical" evidence="8">
    <location>
        <begin position="232"/>
        <end position="254"/>
    </location>
</feature>
<dbReference type="Proteomes" id="UP000286773">
    <property type="component" value="Unassembled WGS sequence"/>
</dbReference>
<evidence type="ECO:0000313" key="10">
    <source>
        <dbReference type="Proteomes" id="UP000286773"/>
    </source>
</evidence>
<keyword evidence="6 8" id="KW-1133">Transmembrane helix</keyword>
<dbReference type="OrthoDB" id="9798064at2"/>